<feature type="domain" description="Thymidylate kinase-like" evidence="8">
    <location>
        <begin position="7"/>
        <end position="182"/>
    </location>
</feature>
<organism evidence="9 10">
    <name type="scientific">Vibrio cortegadensis</name>
    <dbReference type="NCBI Taxonomy" id="1328770"/>
    <lineage>
        <taxon>Bacteria</taxon>
        <taxon>Pseudomonadati</taxon>
        <taxon>Pseudomonadota</taxon>
        <taxon>Gammaproteobacteria</taxon>
        <taxon>Vibrionales</taxon>
        <taxon>Vibrionaceae</taxon>
        <taxon>Vibrio</taxon>
    </lineage>
</organism>
<dbReference type="PANTHER" id="PTHR10344">
    <property type="entry name" value="THYMIDYLATE KINASE"/>
    <property type="match status" value="1"/>
</dbReference>
<keyword evidence="6 9" id="KW-0418">Kinase</keyword>
<evidence type="ECO:0000259" key="8">
    <source>
        <dbReference type="Pfam" id="PF02223"/>
    </source>
</evidence>
<keyword evidence="5" id="KW-0547">Nucleotide-binding</keyword>
<gene>
    <name evidence="9" type="ORF">ACED38_06430</name>
</gene>
<comment type="similarity">
    <text evidence="1">Belongs to the thymidylate kinase family.</text>
</comment>
<dbReference type="EMBL" id="JBGOOT010000003">
    <property type="protein sequence ID" value="MEZ8194525.1"/>
    <property type="molecule type" value="Genomic_DNA"/>
</dbReference>
<evidence type="ECO:0000256" key="4">
    <source>
        <dbReference type="ARBA" id="ARBA00022727"/>
    </source>
</evidence>
<evidence type="ECO:0000256" key="2">
    <source>
        <dbReference type="ARBA" id="ARBA00012980"/>
    </source>
</evidence>
<dbReference type="Proteomes" id="UP001569153">
    <property type="component" value="Unassembled WGS sequence"/>
</dbReference>
<dbReference type="InterPro" id="IPR027417">
    <property type="entry name" value="P-loop_NTPase"/>
</dbReference>
<proteinExistence type="inferred from homology"/>
<protein>
    <recommendedName>
        <fullName evidence="2">dTMP kinase</fullName>
        <ecNumber evidence="2">2.7.4.9</ecNumber>
    </recommendedName>
</protein>
<dbReference type="InterPro" id="IPR018095">
    <property type="entry name" value="Thymidylate_kin_CS"/>
</dbReference>
<dbReference type="Gene3D" id="3.40.50.300">
    <property type="entry name" value="P-loop containing nucleotide triphosphate hydrolases"/>
    <property type="match status" value="1"/>
</dbReference>
<dbReference type="InterPro" id="IPR039430">
    <property type="entry name" value="Thymidylate_kin-like_dom"/>
</dbReference>
<keyword evidence="3" id="KW-0808">Transferase</keyword>
<reference evidence="9 10" key="1">
    <citation type="submission" date="2024-06" db="EMBL/GenBank/DDBJ databases">
        <authorList>
            <person name="Steensen K."/>
            <person name="Seneca J."/>
            <person name="Bartlau N."/>
            <person name="Yu A.X."/>
            <person name="Polz M.F."/>
        </authorList>
    </citation>
    <scope>NUCLEOTIDE SEQUENCE [LARGE SCALE GENOMIC DNA]</scope>
    <source>
        <strain evidence="9 10">FF146</strain>
    </source>
</reference>
<evidence type="ECO:0000256" key="5">
    <source>
        <dbReference type="ARBA" id="ARBA00022741"/>
    </source>
</evidence>
<evidence type="ECO:0000256" key="7">
    <source>
        <dbReference type="ARBA" id="ARBA00022840"/>
    </source>
</evidence>
<dbReference type="SUPFAM" id="SSF52540">
    <property type="entry name" value="P-loop containing nucleoside triphosphate hydrolases"/>
    <property type="match status" value="1"/>
</dbReference>
<dbReference type="PROSITE" id="PS01331">
    <property type="entry name" value="THYMIDYLATE_KINASE"/>
    <property type="match status" value="1"/>
</dbReference>
<evidence type="ECO:0000256" key="3">
    <source>
        <dbReference type="ARBA" id="ARBA00022679"/>
    </source>
</evidence>
<sequence length="202" mass="22624">MNKFIVFEGSDACGKTTLSQMFAEDTSTVVHTAVVDQAASLRETIDDFESKESAFLFFLLNNFLKSNEVASALDTENVVLDRYLFSTLAYQSILLGKETVKGVFDALNVAKKIVLPDLVVFVKADTETIDGRIDRRGGKLQWYGDEVTQKHSVEVAYQTIFEWFDIPIIEIDTSDKLGLAVEENYQRMKGLIADALEEQVTS</sequence>
<dbReference type="Pfam" id="PF02223">
    <property type="entry name" value="Thymidylate_kin"/>
    <property type="match status" value="1"/>
</dbReference>
<dbReference type="PANTHER" id="PTHR10344:SF4">
    <property type="entry name" value="UMP-CMP KINASE 2, MITOCHONDRIAL"/>
    <property type="match status" value="1"/>
</dbReference>
<evidence type="ECO:0000256" key="1">
    <source>
        <dbReference type="ARBA" id="ARBA00009776"/>
    </source>
</evidence>
<evidence type="ECO:0000313" key="9">
    <source>
        <dbReference type="EMBL" id="MEZ8194525.1"/>
    </source>
</evidence>
<evidence type="ECO:0000256" key="6">
    <source>
        <dbReference type="ARBA" id="ARBA00022777"/>
    </source>
</evidence>
<keyword evidence="10" id="KW-1185">Reference proteome</keyword>
<name>A0ABV4M4T3_9VIBR</name>
<comment type="caution">
    <text evidence="9">The sequence shown here is derived from an EMBL/GenBank/DDBJ whole genome shotgun (WGS) entry which is preliminary data.</text>
</comment>
<dbReference type="EC" id="2.7.4.9" evidence="2"/>
<dbReference type="GO" id="GO:0016301">
    <property type="term" value="F:kinase activity"/>
    <property type="evidence" value="ECO:0007669"/>
    <property type="project" value="UniProtKB-KW"/>
</dbReference>
<keyword evidence="7" id="KW-0067">ATP-binding</keyword>
<keyword evidence="4" id="KW-0545">Nucleotide biosynthesis</keyword>
<dbReference type="RefSeq" id="WP_261890112.1">
    <property type="nucleotide sequence ID" value="NZ_AP025473.1"/>
</dbReference>
<evidence type="ECO:0000313" key="10">
    <source>
        <dbReference type="Proteomes" id="UP001569153"/>
    </source>
</evidence>
<accession>A0ABV4M4T3</accession>